<dbReference type="Pfam" id="PF00005">
    <property type="entry name" value="ABC_tran"/>
    <property type="match status" value="1"/>
</dbReference>
<dbReference type="GO" id="GO:0016887">
    <property type="term" value="F:ATP hydrolysis activity"/>
    <property type="evidence" value="ECO:0007669"/>
    <property type="project" value="InterPro"/>
</dbReference>
<dbReference type="AlphaFoldDB" id="A0A846WGJ7"/>
<proteinExistence type="predicted"/>
<dbReference type="PANTHER" id="PTHR42711:SF16">
    <property type="entry name" value="ABC TRANSPORTER ATP-BINDING PROTEIN"/>
    <property type="match status" value="1"/>
</dbReference>
<comment type="caution">
    <text evidence="11">The sequence shown here is derived from an EMBL/GenBank/DDBJ whole genome shotgun (WGS) entry which is preliminary data.</text>
</comment>
<dbReference type="SMART" id="SM00382">
    <property type="entry name" value="AAA"/>
    <property type="match status" value="1"/>
</dbReference>
<accession>A0A846WGJ7</accession>
<dbReference type="GO" id="GO:0005524">
    <property type="term" value="F:ATP binding"/>
    <property type="evidence" value="ECO:0007669"/>
    <property type="project" value="UniProtKB-KW"/>
</dbReference>
<evidence type="ECO:0000256" key="3">
    <source>
        <dbReference type="ARBA" id="ARBA00022475"/>
    </source>
</evidence>
<keyword evidence="2" id="KW-0813">Transport</keyword>
<dbReference type="RefSeq" id="WP_035727610.1">
    <property type="nucleotide sequence ID" value="NZ_CP085887.1"/>
</dbReference>
<dbReference type="InterPro" id="IPR003439">
    <property type="entry name" value="ABC_transporter-like_ATP-bd"/>
</dbReference>
<dbReference type="Gene3D" id="3.40.50.300">
    <property type="entry name" value="P-loop containing nucleotide triphosphate hydrolases"/>
    <property type="match status" value="1"/>
</dbReference>
<dbReference type="InterPro" id="IPR003593">
    <property type="entry name" value="AAA+_ATPase"/>
</dbReference>
<dbReference type="CDD" id="cd03230">
    <property type="entry name" value="ABC_DR_subfamily_A"/>
    <property type="match status" value="1"/>
</dbReference>
<dbReference type="GO" id="GO:0055085">
    <property type="term" value="P:transmembrane transport"/>
    <property type="evidence" value="ECO:0007669"/>
    <property type="project" value="UniProtKB-ARBA"/>
</dbReference>
<sequence>MAMIEVAGLTKRYGDKQVVRGVDFEVAQGEIFGILGPNGAGKTTTVECIGGLRKRDGGHVRVAGFDPADEDRGLREALGIQLQESRLPDKQTVGEVMRLYSSFYEAPRDWRELLERLDMRAYERTYFAKLSGGQKQRLSVALALIGNPKVAILDELTTGLDPSARREVWGLLEDLKDTGVTLLLVSHFMEEAERLCDRVAVIDDGRVVALDTPAELAASVHADQRMSFVPNAIVDVDALSALPDVHRIDHSGERVIVTGTDNVASAVIIALHERGIACRKLRVDQPSLDDAFLALTTATEPDPPTDADTDTTQGARR</sequence>
<evidence type="ECO:0000256" key="6">
    <source>
        <dbReference type="ARBA" id="ARBA00022967"/>
    </source>
</evidence>
<dbReference type="PROSITE" id="PS00211">
    <property type="entry name" value="ABC_TRANSPORTER_1"/>
    <property type="match status" value="1"/>
</dbReference>
<dbReference type="EMBL" id="JAAXPC010000002">
    <property type="protein sequence ID" value="NKY00754.1"/>
    <property type="molecule type" value="Genomic_DNA"/>
</dbReference>
<feature type="domain" description="ABC transporter" evidence="10">
    <location>
        <begin position="4"/>
        <end position="229"/>
    </location>
</feature>
<dbReference type="Proteomes" id="UP000563898">
    <property type="component" value="Unassembled WGS sequence"/>
</dbReference>
<evidence type="ECO:0000256" key="9">
    <source>
        <dbReference type="SAM" id="MobiDB-lite"/>
    </source>
</evidence>
<dbReference type="GO" id="GO:0005886">
    <property type="term" value="C:plasma membrane"/>
    <property type="evidence" value="ECO:0007669"/>
    <property type="project" value="UniProtKB-SubCell"/>
</dbReference>
<dbReference type="FunFam" id="3.40.50.300:FF:000589">
    <property type="entry name" value="ABC transporter, ATP-binding subunit"/>
    <property type="match status" value="1"/>
</dbReference>
<feature type="region of interest" description="Disordered" evidence="9">
    <location>
        <begin position="297"/>
        <end position="317"/>
    </location>
</feature>
<keyword evidence="6" id="KW-1278">Translocase</keyword>
<dbReference type="InterPro" id="IPR050763">
    <property type="entry name" value="ABC_transporter_ATP-binding"/>
</dbReference>
<evidence type="ECO:0000313" key="11">
    <source>
        <dbReference type="EMBL" id="NKY00754.1"/>
    </source>
</evidence>
<evidence type="ECO:0000256" key="5">
    <source>
        <dbReference type="ARBA" id="ARBA00022840"/>
    </source>
</evidence>
<evidence type="ECO:0000256" key="1">
    <source>
        <dbReference type="ARBA" id="ARBA00004202"/>
    </source>
</evidence>
<protein>
    <submittedName>
        <fullName evidence="11">ABC transporter ATP-binding protein</fullName>
    </submittedName>
</protein>
<evidence type="ECO:0000313" key="12">
    <source>
        <dbReference type="Proteomes" id="UP000563898"/>
    </source>
</evidence>
<organism evidence="11 12">
    <name type="scientific">Gordonia polyisoprenivorans</name>
    <dbReference type="NCBI Taxonomy" id="84595"/>
    <lineage>
        <taxon>Bacteria</taxon>
        <taxon>Bacillati</taxon>
        <taxon>Actinomycetota</taxon>
        <taxon>Actinomycetes</taxon>
        <taxon>Mycobacteriales</taxon>
        <taxon>Gordoniaceae</taxon>
        <taxon>Gordonia</taxon>
    </lineage>
</organism>
<keyword evidence="5 11" id="KW-0067">ATP-binding</keyword>
<keyword evidence="8" id="KW-0046">Antibiotic resistance</keyword>
<dbReference type="GO" id="GO:0046677">
    <property type="term" value="P:response to antibiotic"/>
    <property type="evidence" value="ECO:0007669"/>
    <property type="project" value="UniProtKB-KW"/>
</dbReference>
<evidence type="ECO:0000259" key="10">
    <source>
        <dbReference type="PROSITE" id="PS50893"/>
    </source>
</evidence>
<evidence type="ECO:0000256" key="7">
    <source>
        <dbReference type="ARBA" id="ARBA00023136"/>
    </source>
</evidence>
<dbReference type="InterPro" id="IPR027417">
    <property type="entry name" value="P-loop_NTPase"/>
</dbReference>
<keyword evidence="3" id="KW-1003">Cell membrane</keyword>
<name>A0A846WGJ7_9ACTN</name>
<evidence type="ECO:0000256" key="8">
    <source>
        <dbReference type="ARBA" id="ARBA00023251"/>
    </source>
</evidence>
<evidence type="ECO:0000256" key="2">
    <source>
        <dbReference type="ARBA" id="ARBA00022448"/>
    </source>
</evidence>
<dbReference type="SUPFAM" id="SSF52540">
    <property type="entry name" value="P-loop containing nucleoside triphosphate hydrolases"/>
    <property type="match status" value="1"/>
</dbReference>
<keyword evidence="7" id="KW-0472">Membrane</keyword>
<dbReference type="InterPro" id="IPR017871">
    <property type="entry name" value="ABC_transporter-like_CS"/>
</dbReference>
<dbReference type="PROSITE" id="PS50893">
    <property type="entry name" value="ABC_TRANSPORTER_2"/>
    <property type="match status" value="1"/>
</dbReference>
<gene>
    <name evidence="11" type="ORF">HGA05_04130</name>
</gene>
<keyword evidence="4" id="KW-0547">Nucleotide-binding</keyword>
<comment type="subcellular location">
    <subcellularLocation>
        <location evidence="1">Cell membrane</location>
        <topology evidence="1">Peripheral membrane protein</topology>
    </subcellularLocation>
</comment>
<dbReference type="PANTHER" id="PTHR42711">
    <property type="entry name" value="ABC TRANSPORTER ATP-BINDING PROTEIN"/>
    <property type="match status" value="1"/>
</dbReference>
<reference evidence="11 12" key="1">
    <citation type="submission" date="2020-04" db="EMBL/GenBank/DDBJ databases">
        <title>MicrobeNet Type strains.</title>
        <authorList>
            <person name="Nicholson A.C."/>
        </authorList>
    </citation>
    <scope>NUCLEOTIDE SEQUENCE [LARGE SCALE GENOMIC DNA]</scope>
    <source>
        <strain evidence="11 12">ATCC BAA-14</strain>
    </source>
</reference>
<evidence type="ECO:0000256" key="4">
    <source>
        <dbReference type="ARBA" id="ARBA00022741"/>
    </source>
</evidence>